<feature type="chain" id="PRO_5039005596" evidence="4">
    <location>
        <begin position="17"/>
        <end position="409"/>
    </location>
</feature>
<dbReference type="PANTHER" id="PTHR43649">
    <property type="entry name" value="ARABINOSE-BINDING PROTEIN-RELATED"/>
    <property type="match status" value="1"/>
</dbReference>
<dbReference type="GeneID" id="95391997"/>
<comment type="similarity">
    <text evidence="1">Belongs to the bacterial solute-binding protein 1 family.</text>
</comment>
<dbReference type="Gene3D" id="3.40.190.10">
    <property type="entry name" value="Periplasmic binding protein-like II"/>
    <property type="match status" value="2"/>
</dbReference>
<dbReference type="SUPFAM" id="SSF53850">
    <property type="entry name" value="Periplasmic binding protein-like II"/>
    <property type="match status" value="1"/>
</dbReference>
<evidence type="ECO:0000256" key="3">
    <source>
        <dbReference type="ARBA" id="ARBA00022729"/>
    </source>
</evidence>
<comment type="caution">
    <text evidence="5">The sequence shown here is derived from an EMBL/GenBank/DDBJ whole genome shotgun (WGS) entry which is preliminary data.</text>
</comment>
<dbReference type="PROSITE" id="PS01037">
    <property type="entry name" value="SBP_BACTERIAL_1"/>
    <property type="match status" value="1"/>
</dbReference>
<keyword evidence="3 4" id="KW-0732">Signal</keyword>
<dbReference type="RefSeq" id="WP_183653640.1">
    <property type="nucleotide sequence ID" value="NZ_BAAAXX010000099.1"/>
</dbReference>
<dbReference type="GO" id="GO:0055085">
    <property type="term" value="P:transmembrane transport"/>
    <property type="evidence" value="ECO:0007669"/>
    <property type="project" value="InterPro"/>
</dbReference>
<dbReference type="EMBL" id="JACIBV010000001">
    <property type="protein sequence ID" value="MBB3729819.1"/>
    <property type="molecule type" value="Genomic_DNA"/>
</dbReference>
<evidence type="ECO:0000313" key="5">
    <source>
        <dbReference type="EMBL" id="MBB3729819.1"/>
    </source>
</evidence>
<name>A0A7W5YT26_9ACTN</name>
<dbReference type="Pfam" id="PF13416">
    <property type="entry name" value="SBP_bac_8"/>
    <property type="match status" value="1"/>
</dbReference>
<protein>
    <submittedName>
        <fullName evidence="5">ABC-type glycerol-3-phosphate transport system substrate-binding protein</fullName>
    </submittedName>
</protein>
<accession>A0A7W5YT26</accession>
<dbReference type="InterPro" id="IPR006059">
    <property type="entry name" value="SBP"/>
</dbReference>
<dbReference type="Proteomes" id="UP000579945">
    <property type="component" value="Unassembled WGS sequence"/>
</dbReference>
<dbReference type="AlphaFoldDB" id="A0A7W5YT26"/>
<dbReference type="InterPro" id="IPR006061">
    <property type="entry name" value="SBP_1_CS"/>
</dbReference>
<evidence type="ECO:0000256" key="2">
    <source>
        <dbReference type="ARBA" id="ARBA00022448"/>
    </source>
</evidence>
<feature type="signal peptide" evidence="4">
    <location>
        <begin position="1"/>
        <end position="16"/>
    </location>
</feature>
<keyword evidence="2" id="KW-0813">Transport</keyword>
<keyword evidence="6" id="KW-1185">Reference proteome</keyword>
<evidence type="ECO:0000256" key="1">
    <source>
        <dbReference type="ARBA" id="ARBA00008520"/>
    </source>
</evidence>
<evidence type="ECO:0000313" key="6">
    <source>
        <dbReference type="Proteomes" id="UP000579945"/>
    </source>
</evidence>
<organism evidence="5 6">
    <name type="scientific">Nonomuraea dietziae</name>
    <dbReference type="NCBI Taxonomy" id="65515"/>
    <lineage>
        <taxon>Bacteria</taxon>
        <taxon>Bacillati</taxon>
        <taxon>Actinomycetota</taxon>
        <taxon>Actinomycetes</taxon>
        <taxon>Streptosporangiales</taxon>
        <taxon>Streptosporangiaceae</taxon>
        <taxon>Nonomuraea</taxon>
    </lineage>
</organism>
<dbReference type="InterPro" id="IPR050490">
    <property type="entry name" value="Bact_solute-bd_prot1"/>
</dbReference>
<reference evidence="5 6" key="1">
    <citation type="submission" date="2020-08" db="EMBL/GenBank/DDBJ databases">
        <title>Sequencing the genomes of 1000 actinobacteria strains.</title>
        <authorList>
            <person name="Klenk H.-P."/>
        </authorList>
    </citation>
    <scope>NUCLEOTIDE SEQUENCE [LARGE SCALE GENOMIC DNA]</scope>
    <source>
        <strain evidence="5 6">DSM 44320</strain>
    </source>
</reference>
<proteinExistence type="inferred from homology"/>
<sequence>MIRRTPILIAASVLLAACGSTPTGQPKTELTLYNDKGAWSKYFTEMGALSKQQIDLGMKPVGYTDEPTYQAFIKASFRTDVKPDLFTWQTGGLLKEIVGQKQVAETTAIWQEAIKNGDLSEDVATYYTVDGKQYCVPLNVAYWGMFYNKKIFDKHGLKPPTTWDELITVAETLKKADIKAFYHTSVLFSFVWFEQLLAGTDPDLYDRLSTGKAKYTDPGVVQVMEKWKSLIDAGYFSNPGDKTDPADALKNDKVAMVSFGTWFNTSMTQRNLDAGFFVIPNVNASLPKTSMIFESGPLCSLAKAPDPAASMKYLKWWTTTQAQEKWSSARGDVSANPKVTIKSEVLGQVTKDAGSGKYRLVNRYFEATPPPILTAALDGFGLFVTKPDSYRQVLEDIQKKADEYWSTHQ</sequence>
<gene>
    <name evidence="5" type="ORF">FHR33_005679</name>
</gene>
<dbReference type="PROSITE" id="PS51257">
    <property type="entry name" value="PROKAR_LIPOPROTEIN"/>
    <property type="match status" value="1"/>
</dbReference>
<evidence type="ECO:0000256" key="4">
    <source>
        <dbReference type="SAM" id="SignalP"/>
    </source>
</evidence>